<dbReference type="GO" id="GO:0030170">
    <property type="term" value="F:pyridoxal phosphate binding"/>
    <property type="evidence" value="ECO:0007669"/>
    <property type="project" value="InterPro"/>
</dbReference>
<evidence type="ECO:0000256" key="2">
    <source>
        <dbReference type="ARBA" id="ARBA00022898"/>
    </source>
</evidence>
<dbReference type="OrthoDB" id="10047078at2759"/>
<keyword evidence="2 3" id="KW-0663">Pyridoxal phosphate</keyword>
<evidence type="ECO:0000313" key="5">
    <source>
        <dbReference type="Proteomes" id="UP000268321"/>
    </source>
</evidence>
<keyword evidence="4" id="KW-0808">Transferase</keyword>
<keyword evidence="5" id="KW-1185">Reference proteome</keyword>
<dbReference type="InterPro" id="IPR015424">
    <property type="entry name" value="PyrdxlP-dep_Trfase"/>
</dbReference>
<dbReference type="InterPro" id="IPR015422">
    <property type="entry name" value="PyrdxlP-dep_Trfase_small"/>
</dbReference>
<dbReference type="InterPro" id="IPR051750">
    <property type="entry name" value="Trans-sulfuration_enzymes"/>
</dbReference>
<dbReference type="Gene3D" id="3.40.640.10">
    <property type="entry name" value="Type I PLP-dependent aspartate aminotransferase-like (Major domain)"/>
    <property type="match status" value="1"/>
</dbReference>
<dbReference type="InterPro" id="IPR000277">
    <property type="entry name" value="Cys/Met-Metab_PyrdxlP-dep_enz"/>
</dbReference>
<accession>A0A4P9ZFY7</accession>
<dbReference type="PANTHER" id="PTHR42699:SF1">
    <property type="entry name" value="CYSTATHIONINE GAMMA-SYNTHASE-RELATED"/>
    <property type="match status" value="1"/>
</dbReference>
<dbReference type="PANTHER" id="PTHR42699">
    <property type="match status" value="1"/>
</dbReference>
<dbReference type="Gene3D" id="3.90.1150.10">
    <property type="entry name" value="Aspartate Aminotransferase, domain 1"/>
    <property type="match status" value="1"/>
</dbReference>
<reference evidence="5" key="1">
    <citation type="journal article" date="2018" name="Nat. Microbiol.">
        <title>Leveraging single-cell genomics to expand the fungal tree of life.</title>
        <authorList>
            <person name="Ahrendt S.R."/>
            <person name="Quandt C.A."/>
            <person name="Ciobanu D."/>
            <person name="Clum A."/>
            <person name="Salamov A."/>
            <person name="Andreopoulos B."/>
            <person name="Cheng J.F."/>
            <person name="Woyke T."/>
            <person name="Pelin A."/>
            <person name="Henrissat B."/>
            <person name="Reynolds N.K."/>
            <person name="Benny G.L."/>
            <person name="Smith M.E."/>
            <person name="James T.Y."/>
            <person name="Grigoriev I.V."/>
        </authorList>
    </citation>
    <scope>NUCLEOTIDE SEQUENCE [LARGE SCALE GENOMIC DNA]</scope>
    <source>
        <strain evidence="5">Baker2002</strain>
    </source>
</reference>
<gene>
    <name evidence="4" type="ORF">METBISCDRAFT_26118</name>
</gene>
<dbReference type="Pfam" id="PF01053">
    <property type="entry name" value="Cys_Met_Meta_PP"/>
    <property type="match status" value="1"/>
</dbReference>
<protein>
    <submittedName>
        <fullName evidence="4">PLP-dependent transferase</fullName>
    </submittedName>
</protein>
<evidence type="ECO:0000256" key="1">
    <source>
        <dbReference type="ARBA" id="ARBA00001933"/>
    </source>
</evidence>
<dbReference type="GO" id="GO:0019346">
    <property type="term" value="P:transsulfuration"/>
    <property type="evidence" value="ECO:0007669"/>
    <property type="project" value="InterPro"/>
</dbReference>
<dbReference type="SUPFAM" id="SSF53383">
    <property type="entry name" value="PLP-dependent transferases"/>
    <property type="match status" value="1"/>
</dbReference>
<proteinExistence type="inferred from homology"/>
<name>A0A4P9ZFY7_9ASCO</name>
<dbReference type="InterPro" id="IPR015421">
    <property type="entry name" value="PyrdxlP-dep_Trfase_major"/>
</dbReference>
<evidence type="ECO:0000313" key="4">
    <source>
        <dbReference type="EMBL" id="RKP31987.1"/>
    </source>
</evidence>
<sequence>MTSSSQEVGTPIPANTADAISDLAKKIEAKYNRVGERCMVFPSYRVAKRYREFIREKFSDKSPSISASIRSNSLSQNQSIDAKFNSFIEQKYGRFLDLKFAKQAKMALRRRISGNAGTLNDAAPPPPAKSSKHRGQHILEDDVYLYPTGMAVIFKAHQAILNIFTPPKKSVCFGFPCVDTLNILRKFGPGCVFYGHGHDESLDELEAGKLDIMGLFCECASNPLLKTPNLPRIGALADMFGLVVVVDETVGNFLNISVFPFADIVVSSLTKIFSGDSNVMGGSLKVNETSLAVVELFHSLSESKKYYDAIKTPTGRYGALISMLFKEPMDAMTFFDAINLHKGPSLGTNFTLACPYIVLVHYADMEEVAEWGVEKNLIRISAGLDDK</sequence>
<dbReference type="PROSITE" id="PS00868">
    <property type="entry name" value="CYS_MET_METAB_PP"/>
    <property type="match status" value="1"/>
</dbReference>
<dbReference type="EMBL" id="ML004435">
    <property type="protein sequence ID" value="RKP31987.1"/>
    <property type="molecule type" value="Genomic_DNA"/>
</dbReference>
<dbReference type="GO" id="GO:0003962">
    <property type="term" value="F:cystathionine gamma-synthase activity"/>
    <property type="evidence" value="ECO:0007669"/>
    <property type="project" value="TreeGrafter"/>
</dbReference>
<comment type="similarity">
    <text evidence="3">Belongs to the trans-sulfuration enzymes family.</text>
</comment>
<dbReference type="InterPro" id="IPR054542">
    <property type="entry name" value="Cys_met_metab_PP"/>
</dbReference>
<organism evidence="4 5">
    <name type="scientific">Metschnikowia bicuspidata</name>
    <dbReference type="NCBI Taxonomy" id="27322"/>
    <lineage>
        <taxon>Eukaryota</taxon>
        <taxon>Fungi</taxon>
        <taxon>Dikarya</taxon>
        <taxon>Ascomycota</taxon>
        <taxon>Saccharomycotina</taxon>
        <taxon>Pichiomycetes</taxon>
        <taxon>Metschnikowiaceae</taxon>
        <taxon>Metschnikowia</taxon>
    </lineage>
</organism>
<dbReference type="AlphaFoldDB" id="A0A4P9ZFY7"/>
<evidence type="ECO:0000256" key="3">
    <source>
        <dbReference type="RuleBase" id="RU362118"/>
    </source>
</evidence>
<comment type="cofactor">
    <cofactor evidence="1 3">
        <name>pyridoxal 5'-phosphate</name>
        <dbReference type="ChEBI" id="CHEBI:597326"/>
    </cofactor>
</comment>
<dbReference type="Proteomes" id="UP000268321">
    <property type="component" value="Unassembled WGS sequence"/>
</dbReference>